<dbReference type="SMART" id="SM00347">
    <property type="entry name" value="HTH_MARR"/>
    <property type="match status" value="1"/>
</dbReference>
<keyword evidence="1" id="KW-0805">Transcription regulation</keyword>
<proteinExistence type="predicted"/>
<dbReference type="RefSeq" id="WP_219080687.1">
    <property type="nucleotide sequence ID" value="NZ_CP079216.1"/>
</dbReference>
<dbReference type="EMBL" id="CP079216">
    <property type="protein sequence ID" value="QXT62107.1"/>
    <property type="molecule type" value="Genomic_DNA"/>
</dbReference>
<evidence type="ECO:0000313" key="5">
    <source>
        <dbReference type="EMBL" id="QXT62107.1"/>
    </source>
</evidence>
<dbReference type="InterPro" id="IPR000835">
    <property type="entry name" value="HTH_MarR-typ"/>
</dbReference>
<protein>
    <submittedName>
        <fullName evidence="5">MarR family transcriptional regulator</fullName>
    </submittedName>
</protein>
<evidence type="ECO:0000256" key="3">
    <source>
        <dbReference type="ARBA" id="ARBA00023163"/>
    </source>
</evidence>
<dbReference type="PANTHER" id="PTHR33164:SF43">
    <property type="entry name" value="HTH-TYPE TRANSCRIPTIONAL REPRESSOR YETL"/>
    <property type="match status" value="1"/>
</dbReference>
<evidence type="ECO:0000256" key="1">
    <source>
        <dbReference type="ARBA" id="ARBA00023015"/>
    </source>
</evidence>
<evidence type="ECO:0000259" key="4">
    <source>
        <dbReference type="PROSITE" id="PS50995"/>
    </source>
</evidence>
<organism evidence="5 6">
    <name type="scientific">Tessaracoccus palaemonis</name>
    <dbReference type="NCBI Taxonomy" id="2829499"/>
    <lineage>
        <taxon>Bacteria</taxon>
        <taxon>Bacillati</taxon>
        <taxon>Actinomycetota</taxon>
        <taxon>Actinomycetes</taxon>
        <taxon>Propionibacteriales</taxon>
        <taxon>Propionibacteriaceae</taxon>
        <taxon>Tessaracoccus</taxon>
    </lineage>
</organism>
<keyword evidence="3" id="KW-0804">Transcription</keyword>
<dbReference type="PANTHER" id="PTHR33164">
    <property type="entry name" value="TRANSCRIPTIONAL REGULATOR, MARR FAMILY"/>
    <property type="match status" value="1"/>
</dbReference>
<keyword evidence="2" id="KW-0238">DNA-binding</keyword>
<reference evidence="5 6" key="1">
    <citation type="submission" date="2021-07" db="EMBL/GenBank/DDBJ databases">
        <title>complete genome sequencing of Tessaracoccus sp.J1M15.</title>
        <authorList>
            <person name="Bae J.-W."/>
            <person name="Kim D.-y."/>
        </authorList>
    </citation>
    <scope>NUCLEOTIDE SEQUENCE [LARGE SCALE GENOMIC DNA]</scope>
    <source>
        <strain evidence="5 6">J1M15</strain>
    </source>
</reference>
<dbReference type="Pfam" id="PF12802">
    <property type="entry name" value="MarR_2"/>
    <property type="match status" value="1"/>
</dbReference>
<feature type="domain" description="HTH marR-type" evidence="4">
    <location>
        <begin position="8"/>
        <end position="137"/>
    </location>
</feature>
<dbReference type="Proteomes" id="UP000824504">
    <property type="component" value="Chromosome"/>
</dbReference>
<evidence type="ECO:0000313" key="6">
    <source>
        <dbReference type="Proteomes" id="UP000824504"/>
    </source>
</evidence>
<dbReference type="InterPro" id="IPR039422">
    <property type="entry name" value="MarR/SlyA-like"/>
</dbReference>
<dbReference type="InterPro" id="IPR023187">
    <property type="entry name" value="Tscrpt_reg_MarR-type_CS"/>
</dbReference>
<evidence type="ECO:0000256" key="2">
    <source>
        <dbReference type="ARBA" id="ARBA00023125"/>
    </source>
</evidence>
<dbReference type="PROSITE" id="PS01117">
    <property type="entry name" value="HTH_MARR_1"/>
    <property type="match status" value="1"/>
</dbReference>
<gene>
    <name evidence="5" type="ORF">KDB89_10030</name>
</gene>
<name>A0ABX8SFE8_9ACTN</name>
<dbReference type="PROSITE" id="PS50995">
    <property type="entry name" value="HTH_MARR_2"/>
    <property type="match status" value="1"/>
</dbReference>
<keyword evidence="6" id="KW-1185">Reference proteome</keyword>
<sequence length="151" mass="16133">MDAPRDELADLVELIMTLSRKISVRSTTGAGIDLGTVEALAMGLITATPGLTSGQIAAELNLKSSNASTTLRSLEQRGFLERHHDPADGRVIRVYPTAKARQNLALKREAWAATLLAAHPDPAQLTALLPALKALDDALTTPDLRPPPEPR</sequence>
<accession>A0ABX8SFE8</accession>